<sequence length="76" mass="7647">MSSALTSPPVFSRSPKFQLLGLVQPLRAVALPAPAPSVPAMQTVVLARLSNASALKPIAIATHAFARPASASAASA</sequence>
<keyword evidence="2" id="KW-1185">Reference proteome</keyword>
<dbReference type="EMBL" id="FUEG01000008">
    <property type="protein sequence ID" value="SJL07732.1"/>
    <property type="molecule type" value="Genomic_DNA"/>
</dbReference>
<name>A0A284RG65_ARMOS</name>
<evidence type="ECO:0000313" key="2">
    <source>
        <dbReference type="Proteomes" id="UP000219338"/>
    </source>
</evidence>
<dbReference type="Proteomes" id="UP000219338">
    <property type="component" value="Unassembled WGS sequence"/>
</dbReference>
<organism evidence="1 2">
    <name type="scientific">Armillaria ostoyae</name>
    <name type="common">Armillaria root rot fungus</name>
    <dbReference type="NCBI Taxonomy" id="47428"/>
    <lineage>
        <taxon>Eukaryota</taxon>
        <taxon>Fungi</taxon>
        <taxon>Dikarya</taxon>
        <taxon>Basidiomycota</taxon>
        <taxon>Agaricomycotina</taxon>
        <taxon>Agaricomycetes</taxon>
        <taxon>Agaricomycetidae</taxon>
        <taxon>Agaricales</taxon>
        <taxon>Marasmiineae</taxon>
        <taxon>Physalacriaceae</taxon>
        <taxon>Armillaria</taxon>
    </lineage>
</organism>
<accession>A0A284RG65</accession>
<proteinExistence type="predicted"/>
<protein>
    <submittedName>
        <fullName evidence="1">Uncharacterized protein</fullName>
    </submittedName>
</protein>
<gene>
    <name evidence="1" type="ORF">ARMOST_11082</name>
</gene>
<dbReference type="AlphaFoldDB" id="A0A284RG65"/>
<evidence type="ECO:0000313" key="1">
    <source>
        <dbReference type="EMBL" id="SJL07732.1"/>
    </source>
</evidence>
<reference evidence="2" key="1">
    <citation type="journal article" date="2017" name="Nat. Ecol. Evol.">
        <title>Genome expansion and lineage-specific genetic innovations in the forest pathogenic fungi Armillaria.</title>
        <authorList>
            <person name="Sipos G."/>
            <person name="Prasanna A.N."/>
            <person name="Walter M.C."/>
            <person name="O'Connor E."/>
            <person name="Balint B."/>
            <person name="Krizsan K."/>
            <person name="Kiss B."/>
            <person name="Hess J."/>
            <person name="Varga T."/>
            <person name="Slot J."/>
            <person name="Riley R."/>
            <person name="Boka B."/>
            <person name="Rigling D."/>
            <person name="Barry K."/>
            <person name="Lee J."/>
            <person name="Mihaltcheva S."/>
            <person name="LaButti K."/>
            <person name="Lipzen A."/>
            <person name="Waldron R."/>
            <person name="Moloney N.M."/>
            <person name="Sperisen C."/>
            <person name="Kredics L."/>
            <person name="Vagvoelgyi C."/>
            <person name="Patrignani A."/>
            <person name="Fitzpatrick D."/>
            <person name="Nagy I."/>
            <person name="Doyle S."/>
            <person name="Anderson J.B."/>
            <person name="Grigoriev I.V."/>
            <person name="Gueldener U."/>
            <person name="Muensterkoetter M."/>
            <person name="Nagy L.G."/>
        </authorList>
    </citation>
    <scope>NUCLEOTIDE SEQUENCE [LARGE SCALE GENOMIC DNA]</scope>
    <source>
        <strain evidence="2">C18/9</strain>
    </source>
</reference>